<protein>
    <recommendedName>
        <fullName evidence="3">Calpastatin</fullName>
    </recommendedName>
    <alternativeName>
        <fullName evidence="11">Calpain inhibitor</fullName>
    </alternativeName>
</protein>
<reference evidence="13" key="2">
    <citation type="submission" date="2025-08" db="UniProtKB">
        <authorList>
            <consortium name="Ensembl"/>
        </authorList>
    </citation>
    <scope>IDENTIFICATION</scope>
</reference>
<evidence type="ECO:0000256" key="9">
    <source>
        <dbReference type="ARBA" id="ARBA00022843"/>
    </source>
</evidence>
<evidence type="ECO:0000256" key="7">
    <source>
        <dbReference type="ARBA" id="ARBA00022704"/>
    </source>
</evidence>
<name>A0A8D0CKX9_SCLFO</name>
<dbReference type="OrthoDB" id="8926414at2759"/>
<keyword evidence="14" id="KW-1185">Reference proteome</keyword>
<organism evidence="13 14">
    <name type="scientific">Scleropages formosus</name>
    <name type="common">Asian bonytongue</name>
    <name type="synonym">Osteoglossum formosum</name>
    <dbReference type="NCBI Taxonomy" id="113540"/>
    <lineage>
        <taxon>Eukaryota</taxon>
        <taxon>Metazoa</taxon>
        <taxon>Chordata</taxon>
        <taxon>Craniata</taxon>
        <taxon>Vertebrata</taxon>
        <taxon>Euteleostomi</taxon>
        <taxon>Actinopterygii</taxon>
        <taxon>Neopterygii</taxon>
        <taxon>Teleostei</taxon>
        <taxon>Osteoglossocephala</taxon>
        <taxon>Osteoglossomorpha</taxon>
        <taxon>Osteoglossiformes</taxon>
        <taxon>Osteoglossidae</taxon>
        <taxon>Scleropages</taxon>
    </lineage>
</organism>
<proteinExistence type="inferred from homology"/>
<dbReference type="PANTHER" id="PTHR10077">
    <property type="entry name" value="CALPASTATIN"/>
    <property type="match status" value="1"/>
</dbReference>
<keyword evidence="4" id="KW-1017">Isopeptide bond</keyword>
<evidence type="ECO:0000256" key="11">
    <source>
        <dbReference type="ARBA" id="ARBA00033013"/>
    </source>
</evidence>
<keyword evidence="5" id="KW-0597">Phosphoprotein</keyword>
<evidence type="ECO:0000256" key="10">
    <source>
        <dbReference type="ARBA" id="ARBA00022990"/>
    </source>
</evidence>
<dbReference type="InterPro" id="IPR026998">
    <property type="entry name" value="Calpastatin"/>
</dbReference>
<accession>A0A8D0CKX9</accession>
<keyword evidence="9" id="KW-0832">Ubl conjugation</keyword>
<evidence type="ECO:0000256" key="2">
    <source>
        <dbReference type="ARBA" id="ARBA00009487"/>
    </source>
</evidence>
<dbReference type="Pfam" id="PF00748">
    <property type="entry name" value="Calpain_inhib"/>
    <property type="match status" value="2"/>
</dbReference>
<dbReference type="GO" id="GO:0010859">
    <property type="term" value="F:calcium-dependent cysteine-type endopeptidase inhibitor activity"/>
    <property type="evidence" value="ECO:0007669"/>
    <property type="project" value="TreeGrafter"/>
</dbReference>
<comment type="function">
    <text evidence="1">Specific inhibition of calpain (calcium-dependent cysteine protease). Plays a key role in postmortem tenderization of meat and have been proposed to be involved in muscle protein degradation in living tissue.</text>
</comment>
<evidence type="ECO:0000256" key="8">
    <source>
        <dbReference type="ARBA" id="ARBA00022737"/>
    </source>
</evidence>
<sequence>MSPDALSALGDLLPAAESVPESPKVQPQAIVQEEKLKSEKGVRVGEREDTLPPEYRFTEDKMKDYPPPQKEPSMDLGEALDILSGDFSCPTVAPATTVPATTSKQSSPDVSAVDALAGDFVAPKKAASVEAPMIPPAQTQQKVCDSTLVT</sequence>
<dbReference type="GeneTree" id="ENSGT00390000002993"/>
<dbReference type="Ensembl" id="ENSSFOT00015046885.1">
    <property type="protein sequence ID" value="ENSSFOP00015077397.1"/>
    <property type="gene ID" value="ENSSFOG00015032844.1"/>
</dbReference>
<dbReference type="Proteomes" id="UP000694397">
    <property type="component" value="Chromosome 5"/>
</dbReference>
<keyword evidence="6" id="KW-0646">Protease inhibitor</keyword>
<feature type="region of interest" description="Disordered" evidence="12">
    <location>
        <begin position="1"/>
        <end position="27"/>
    </location>
</feature>
<reference evidence="13" key="3">
    <citation type="submission" date="2025-09" db="UniProtKB">
        <authorList>
            <consortium name="Ensembl"/>
        </authorList>
    </citation>
    <scope>IDENTIFICATION</scope>
</reference>
<evidence type="ECO:0000256" key="12">
    <source>
        <dbReference type="SAM" id="MobiDB-lite"/>
    </source>
</evidence>
<comment type="similarity">
    <text evidence="2">Belongs to the protease inhibitor I27 (calpastatin) family.</text>
</comment>
<keyword evidence="10" id="KW-0007">Acetylation</keyword>
<evidence type="ECO:0000256" key="4">
    <source>
        <dbReference type="ARBA" id="ARBA00022499"/>
    </source>
</evidence>
<reference evidence="13 14" key="1">
    <citation type="submission" date="2019-04" db="EMBL/GenBank/DDBJ databases">
        <authorList>
            <consortium name="Wellcome Sanger Institute Data Sharing"/>
        </authorList>
    </citation>
    <scope>NUCLEOTIDE SEQUENCE [LARGE SCALE GENOMIC DNA]</scope>
</reference>
<evidence type="ECO:0000256" key="5">
    <source>
        <dbReference type="ARBA" id="ARBA00022553"/>
    </source>
</evidence>
<evidence type="ECO:0000313" key="14">
    <source>
        <dbReference type="Proteomes" id="UP000694397"/>
    </source>
</evidence>
<evidence type="ECO:0000256" key="6">
    <source>
        <dbReference type="ARBA" id="ARBA00022690"/>
    </source>
</evidence>
<keyword evidence="7" id="KW-0789">Thiol protease inhibitor</keyword>
<dbReference type="GO" id="GO:0005737">
    <property type="term" value="C:cytoplasm"/>
    <property type="evidence" value="ECO:0007669"/>
    <property type="project" value="TreeGrafter"/>
</dbReference>
<keyword evidence="8" id="KW-0677">Repeat</keyword>
<gene>
    <name evidence="13" type="primary">cast</name>
</gene>
<evidence type="ECO:0000256" key="3">
    <source>
        <dbReference type="ARBA" id="ARBA00017619"/>
    </source>
</evidence>
<dbReference type="InterPro" id="IPR001259">
    <property type="entry name" value="Prot_inh_calpain"/>
</dbReference>
<evidence type="ECO:0000256" key="1">
    <source>
        <dbReference type="ARBA" id="ARBA00002637"/>
    </source>
</evidence>
<evidence type="ECO:0000313" key="13">
    <source>
        <dbReference type="Ensembl" id="ENSSFOP00015077397.1"/>
    </source>
</evidence>
<dbReference type="AlphaFoldDB" id="A0A8D0CKX9"/>
<dbReference type="PANTHER" id="PTHR10077:SF0">
    <property type="entry name" value="CALPASTATIN"/>
    <property type="match status" value="1"/>
</dbReference>